<evidence type="ECO:0000313" key="1">
    <source>
        <dbReference type="EMBL" id="JAH22158.1"/>
    </source>
</evidence>
<reference evidence="1" key="1">
    <citation type="submission" date="2014-11" db="EMBL/GenBank/DDBJ databases">
        <authorList>
            <person name="Amaro Gonzalez C."/>
        </authorList>
    </citation>
    <scope>NUCLEOTIDE SEQUENCE</scope>
</reference>
<proteinExistence type="predicted"/>
<accession>A0A0E9R1E4</accession>
<protein>
    <submittedName>
        <fullName evidence="1">Uncharacterized protein</fullName>
    </submittedName>
</protein>
<dbReference type="AlphaFoldDB" id="A0A0E9R1E4"/>
<sequence>MPAYCRAVGPVCCNASQLGC</sequence>
<organism evidence="1">
    <name type="scientific">Anguilla anguilla</name>
    <name type="common">European freshwater eel</name>
    <name type="synonym">Muraena anguilla</name>
    <dbReference type="NCBI Taxonomy" id="7936"/>
    <lineage>
        <taxon>Eukaryota</taxon>
        <taxon>Metazoa</taxon>
        <taxon>Chordata</taxon>
        <taxon>Craniata</taxon>
        <taxon>Vertebrata</taxon>
        <taxon>Euteleostomi</taxon>
        <taxon>Actinopterygii</taxon>
        <taxon>Neopterygii</taxon>
        <taxon>Teleostei</taxon>
        <taxon>Anguilliformes</taxon>
        <taxon>Anguillidae</taxon>
        <taxon>Anguilla</taxon>
    </lineage>
</organism>
<reference evidence="1" key="2">
    <citation type="journal article" date="2015" name="Fish Shellfish Immunol.">
        <title>Early steps in the European eel (Anguilla anguilla)-Vibrio vulnificus interaction in the gills: Role of the RtxA13 toxin.</title>
        <authorList>
            <person name="Callol A."/>
            <person name="Pajuelo D."/>
            <person name="Ebbesson L."/>
            <person name="Teles M."/>
            <person name="MacKenzie S."/>
            <person name="Amaro C."/>
        </authorList>
    </citation>
    <scope>NUCLEOTIDE SEQUENCE</scope>
</reference>
<dbReference type="EMBL" id="GBXM01086419">
    <property type="protein sequence ID" value="JAH22158.1"/>
    <property type="molecule type" value="Transcribed_RNA"/>
</dbReference>
<name>A0A0E9R1E4_ANGAN</name>